<evidence type="ECO:0000256" key="7">
    <source>
        <dbReference type="ARBA" id="ARBA00023136"/>
    </source>
</evidence>
<keyword evidence="9 10" id="KW-0998">Cell outer membrane</keyword>
<dbReference type="Pfam" id="PF00593">
    <property type="entry name" value="TonB_dep_Rec_b-barrel"/>
    <property type="match status" value="1"/>
</dbReference>
<evidence type="ECO:0000259" key="13">
    <source>
        <dbReference type="Pfam" id="PF00593"/>
    </source>
</evidence>
<dbReference type="InterPro" id="IPR039426">
    <property type="entry name" value="TonB-dep_rcpt-like"/>
</dbReference>
<feature type="chain" id="PRO_5021024904" evidence="12">
    <location>
        <begin position="23"/>
        <end position="674"/>
    </location>
</feature>
<dbReference type="Gene3D" id="2.170.130.10">
    <property type="entry name" value="TonB-dependent receptor, plug domain"/>
    <property type="match status" value="1"/>
</dbReference>
<dbReference type="OrthoDB" id="9796221at2"/>
<comment type="similarity">
    <text evidence="10 11">Belongs to the TonB-dependent receptor family.</text>
</comment>
<evidence type="ECO:0000256" key="4">
    <source>
        <dbReference type="ARBA" id="ARBA00022692"/>
    </source>
</evidence>
<evidence type="ECO:0000256" key="1">
    <source>
        <dbReference type="ARBA" id="ARBA00004571"/>
    </source>
</evidence>
<dbReference type="SUPFAM" id="SSF56935">
    <property type="entry name" value="Porins"/>
    <property type="match status" value="1"/>
</dbReference>
<evidence type="ECO:0000259" key="14">
    <source>
        <dbReference type="Pfam" id="PF07715"/>
    </source>
</evidence>
<gene>
    <name evidence="15" type="ORF">E8L99_15535</name>
</gene>
<dbReference type="RefSeq" id="WP_137100405.1">
    <property type="nucleotide sequence ID" value="NZ_CP039865.1"/>
</dbReference>
<dbReference type="GO" id="GO:0009279">
    <property type="term" value="C:cell outer membrane"/>
    <property type="evidence" value="ECO:0007669"/>
    <property type="project" value="UniProtKB-SubCell"/>
</dbReference>
<name>A0A4D7QP70_9HYPH</name>
<evidence type="ECO:0000256" key="12">
    <source>
        <dbReference type="SAM" id="SignalP"/>
    </source>
</evidence>
<feature type="domain" description="TonB-dependent receptor-like beta-barrel" evidence="13">
    <location>
        <begin position="247"/>
        <end position="645"/>
    </location>
</feature>
<keyword evidence="8 15" id="KW-0675">Receptor</keyword>
<evidence type="ECO:0000256" key="5">
    <source>
        <dbReference type="ARBA" id="ARBA00022729"/>
    </source>
</evidence>
<dbReference type="Gene3D" id="2.40.170.20">
    <property type="entry name" value="TonB-dependent receptor, beta-barrel domain"/>
    <property type="match status" value="1"/>
</dbReference>
<keyword evidence="7 10" id="KW-0472">Membrane</keyword>
<dbReference type="InterPro" id="IPR037066">
    <property type="entry name" value="Plug_dom_sf"/>
</dbReference>
<feature type="signal peptide" evidence="12">
    <location>
        <begin position="1"/>
        <end position="22"/>
    </location>
</feature>
<keyword evidence="3 10" id="KW-1134">Transmembrane beta strand</keyword>
<evidence type="ECO:0000313" key="16">
    <source>
        <dbReference type="Proteomes" id="UP000298588"/>
    </source>
</evidence>
<keyword evidence="4 10" id="KW-0812">Transmembrane</keyword>
<evidence type="ECO:0000256" key="3">
    <source>
        <dbReference type="ARBA" id="ARBA00022452"/>
    </source>
</evidence>
<keyword evidence="6 11" id="KW-0798">TonB box</keyword>
<keyword evidence="2 10" id="KW-0813">Transport</keyword>
<dbReference type="InterPro" id="IPR012910">
    <property type="entry name" value="Plug_dom"/>
</dbReference>
<reference evidence="15 16" key="1">
    <citation type="submission" date="2019-04" db="EMBL/GenBank/DDBJ databases">
        <title>Phreatobacter aquaticus sp. nov.</title>
        <authorList>
            <person name="Choi A."/>
            <person name="Baek K."/>
        </authorList>
    </citation>
    <scope>NUCLEOTIDE SEQUENCE [LARGE SCALE GENOMIC DNA]</scope>
    <source>
        <strain evidence="15 16">NMCR1094</strain>
    </source>
</reference>
<sequence length="674" mass="72254">MSRRILSILTISSAFVSLPALAQDASRTAPTALPDITVYGASLVPIDSARVGSSVTVITEQDIRNQGASSVPDLLRLVPGLAVNQSGGRGGLTQTRVRGAEANHTLVVVDGMPINDVNSGDADLANLPVDSIERIEVIRGPQSGIWGPNAQAGVISITTKSGRGMAKPEMTARIEGGSFGTVQGSVGVRGAQGPFYGALTISGLRSGGTVVAPGTTRPNGSEMGSLNARLGVDLSDWFNLEGTLRMVSRTGFYNPSNTAFGPGFVADPNYGFLANGIGRNVANDTQGRIVGTFKLLDGAWTHRFSADSSQQTTNARDSYTSDFGFLESQTFWSATQRNRAEYRTAYTFDTPSFLGAKHTVVGGADFSREHFRYYYESDGFFGPYVNNGYAGAGQFRERKGLYGEYLLALNTGFSVSAALRNDWNSSFRNALTWRLTAAQTFGTGTKLHASIGKGVTNPTFFEQFGFSNTFVGNPNLTPESSIGWDAGIEQRWFGGRFVTDLTYFRASLQNEIVGSGTTVTNLPFGTSRQGIEATATAKPFDWLSVTASYTYTDTRSAEGDGLGGYNFKEALRRPKHAGSLSATALFAENRARFTMGLSHNGPMRDRFFGPFATTDVTLGSYTLVSAQLSYDVTRNATAYIRGENLLGQRYQQVYGYQSPGAAVYAGMRVKLGGE</sequence>
<dbReference type="GO" id="GO:0015344">
    <property type="term" value="F:siderophore uptake transmembrane transporter activity"/>
    <property type="evidence" value="ECO:0007669"/>
    <property type="project" value="TreeGrafter"/>
</dbReference>
<proteinExistence type="inferred from homology"/>
<dbReference type="InterPro" id="IPR000531">
    <property type="entry name" value="Beta-barrel_TonB"/>
</dbReference>
<dbReference type="Pfam" id="PF07715">
    <property type="entry name" value="Plug"/>
    <property type="match status" value="1"/>
</dbReference>
<dbReference type="PANTHER" id="PTHR30069">
    <property type="entry name" value="TONB-DEPENDENT OUTER MEMBRANE RECEPTOR"/>
    <property type="match status" value="1"/>
</dbReference>
<evidence type="ECO:0000256" key="2">
    <source>
        <dbReference type="ARBA" id="ARBA00022448"/>
    </source>
</evidence>
<dbReference type="PANTHER" id="PTHR30069:SF29">
    <property type="entry name" value="HEMOGLOBIN AND HEMOGLOBIN-HAPTOGLOBIN-BINDING PROTEIN 1-RELATED"/>
    <property type="match status" value="1"/>
</dbReference>
<dbReference type="AlphaFoldDB" id="A0A4D7QP70"/>
<evidence type="ECO:0000313" key="15">
    <source>
        <dbReference type="EMBL" id="QCK87074.1"/>
    </source>
</evidence>
<evidence type="ECO:0000256" key="10">
    <source>
        <dbReference type="PROSITE-ProRule" id="PRU01360"/>
    </source>
</evidence>
<evidence type="ECO:0000256" key="6">
    <source>
        <dbReference type="ARBA" id="ARBA00023077"/>
    </source>
</evidence>
<dbReference type="CDD" id="cd01347">
    <property type="entry name" value="ligand_gated_channel"/>
    <property type="match status" value="1"/>
</dbReference>
<feature type="domain" description="TonB-dependent receptor plug" evidence="14">
    <location>
        <begin position="50"/>
        <end position="154"/>
    </location>
</feature>
<accession>A0A4D7QP70</accession>
<dbReference type="Proteomes" id="UP000298588">
    <property type="component" value="Chromosome"/>
</dbReference>
<evidence type="ECO:0000256" key="11">
    <source>
        <dbReference type="RuleBase" id="RU003357"/>
    </source>
</evidence>
<keyword evidence="16" id="KW-1185">Reference proteome</keyword>
<evidence type="ECO:0000256" key="9">
    <source>
        <dbReference type="ARBA" id="ARBA00023237"/>
    </source>
</evidence>
<organism evidence="15 16">
    <name type="scientific">Phreatobacter aquaticus</name>
    <dbReference type="NCBI Taxonomy" id="2570229"/>
    <lineage>
        <taxon>Bacteria</taxon>
        <taxon>Pseudomonadati</taxon>
        <taxon>Pseudomonadota</taxon>
        <taxon>Alphaproteobacteria</taxon>
        <taxon>Hyphomicrobiales</taxon>
        <taxon>Phreatobacteraceae</taxon>
        <taxon>Phreatobacter</taxon>
    </lineage>
</organism>
<dbReference type="KEGG" id="paqt:E8L99_15535"/>
<dbReference type="PROSITE" id="PS52016">
    <property type="entry name" value="TONB_DEPENDENT_REC_3"/>
    <property type="match status" value="1"/>
</dbReference>
<comment type="subcellular location">
    <subcellularLocation>
        <location evidence="1 10">Cell outer membrane</location>
        <topology evidence="1 10">Multi-pass membrane protein</topology>
    </subcellularLocation>
</comment>
<dbReference type="InterPro" id="IPR036942">
    <property type="entry name" value="Beta-barrel_TonB_sf"/>
</dbReference>
<protein>
    <submittedName>
        <fullName evidence="15">TonB-dependent receptor</fullName>
    </submittedName>
</protein>
<keyword evidence="5 12" id="KW-0732">Signal</keyword>
<evidence type="ECO:0000256" key="8">
    <source>
        <dbReference type="ARBA" id="ARBA00023170"/>
    </source>
</evidence>
<dbReference type="EMBL" id="CP039865">
    <property type="protein sequence ID" value="QCK87074.1"/>
    <property type="molecule type" value="Genomic_DNA"/>
</dbReference>
<dbReference type="GO" id="GO:0044718">
    <property type="term" value="P:siderophore transmembrane transport"/>
    <property type="evidence" value="ECO:0007669"/>
    <property type="project" value="TreeGrafter"/>
</dbReference>